<evidence type="ECO:0000256" key="2">
    <source>
        <dbReference type="ARBA" id="ARBA00023268"/>
    </source>
</evidence>
<feature type="domain" description="Beta-ketoacyl synthase C-terminal" evidence="3">
    <location>
        <begin position="1"/>
        <end position="29"/>
    </location>
</feature>
<dbReference type="InterPro" id="IPR032821">
    <property type="entry name" value="PKS_assoc"/>
</dbReference>
<dbReference type="InterPro" id="IPR050091">
    <property type="entry name" value="PKS_NRPS_Biosynth_Enz"/>
</dbReference>
<organism evidence="5 6">
    <name type="scientific">Streptomyces endocoffeicus</name>
    <dbReference type="NCBI Taxonomy" id="2898945"/>
    <lineage>
        <taxon>Bacteria</taxon>
        <taxon>Bacillati</taxon>
        <taxon>Actinomycetota</taxon>
        <taxon>Actinomycetes</taxon>
        <taxon>Kitasatosporales</taxon>
        <taxon>Streptomycetaceae</taxon>
        <taxon>Streptomyces</taxon>
    </lineage>
</organism>
<comment type="caution">
    <text evidence="5">The sequence shown here is derived from an EMBL/GenBank/DDBJ whole genome shotgun (WGS) entry which is preliminary data.</text>
</comment>
<dbReference type="Proteomes" id="UP000621510">
    <property type="component" value="Unassembled WGS sequence"/>
</dbReference>
<dbReference type="SUPFAM" id="SSF53901">
    <property type="entry name" value="Thiolase-like"/>
    <property type="match status" value="1"/>
</dbReference>
<dbReference type="Pfam" id="PF16197">
    <property type="entry name" value="KAsynt_C_assoc"/>
    <property type="match status" value="1"/>
</dbReference>
<feature type="non-terminal residue" evidence="5">
    <location>
        <position position="1"/>
    </location>
</feature>
<dbReference type="InterPro" id="IPR014031">
    <property type="entry name" value="Ketoacyl_synth_C"/>
</dbReference>
<dbReference type="PANTHER" id="PTHR43775">
    <property type="entry name" value="FATTY ACID SYNTHASE"/>
    <property type="match status" value="1"/>
</dbReference>
<keyword evidence="1" id="KW-0808">Transferase</keyword>
<reference evidence="5 6" key="1">
    <citation type="submission" date="2021-01" db="EMBL/GenBank/DDBJ databases">
        <title>WGS of actinomycetes isolated from Thailand.</title>
        <authorList>
            <person name="Thawai C."/>
        </authorList>
    </citation>
    <scope>NUCLEOTIDE SEQUENCE [LARGE SCALE GENOMIC DNA]</scope>
    <source>
        <strain evidence="5 6">CA3R110</strain>
    </source>
</reference>
<protein>
    <recommendedName>
        <fullName evidence="7">Polyketide synthase</fullName>
    </recommendedName>
</protein>
<dbReference type="Gene3D" id="3.40.47.10">
    <property type="match status" value="1"/>
</dbReference>
<name>A0ABS1Q960_9ACTN</name>
<dbReference type="Pfam" id="PF02801">
    <property type="entry name" value="Ketoacyl-synt_C"/>
    <property type="match status" value="1"/>
</dbReference>
<evidence type="ECO:0000313" key="6">
    <source>
        <dbReference type="Proteomes" id="UP000621510"/>
    </source>
</evidence>
<evidence type="ECO:0000313" key="5">
    <source>
        <dbReference type="EMBL" id="MBL1121202.1"/>
    </source>
</evidence>
<sequence length="139" mass="14326">TQAAAGVSGVIKMVMALQNGVVPRTLHVEEPSRHVDWTAGAVELVTENQSWPETGRARRAAVSSFGFSGTNAHVILESAPAQPPAPARDTPAAAVTAGVVPLPISAKSLPALADLEDRLRAYLTTAPETDLPAVASTLA</sequence>
<feature type="domain" description="Polyketide synthase C-terminal extension" evidence="4">
    <location>
        <begin position="31"/>
        <end position="134"/>
    </location>
</feature>
<dbReference type="InterPro" id="IPR016039">
    <property type="entry name" value="Thiolase-like"/>
</dbReference>
<feature type="non-terminal residue" evidence="5">
    <location>
        <position position="139"/>
    </location>
</feature>
<evidence type="ECO:0000256" key="1">
    <source>
        <dbReference type="ARBA" id="ARBA00022679"/>
    </source>
</evidence>
<evidence type="ECO:0008006" key="7">
    <source>
        <dbReference type="Google" id="ProtNLM"/>
    </source>
</evidence>
<dbReference type="EMBL" id="JAERRG010000216">
    <property type="protein sequence ID" value="MBL1121202.1"/>
    <property type="molecule type" value="Genomic_DNA"/>
</dbReference>
<gene>
    <name evidence="5" type="ORF">JK364_54655</name>
</gene>
<evidence type="ECO:0000259" key="4">
    <source>
        <dbReference type="Pfam" id="PF16197"/>
    </source>
</evidence>
<proteinExistence type="predicted"/>
<dbReference type="RefSeq" id="WP_307841745.1">
    <property type="nucleotide sequence ID" value="NZ_JAERRG010000216.1"/>
</dbReference>
<accession>A0ABS1Q960</accession>
<dbReference type="PANTHER" id="PTHR43775:SF51">
    <property type="entry name" value="INACTIVE PHENOLPHTHIOCEROL SYNTHESIS POLYKETIDE SYNTHASE TYPE I PKS1-RELATED"/>
    <property type="match status" value="1"/>
</dbReference>
<keyword evidence="6" id="KW-1185">Reference proteome</keyword>
<keyword evidence="2" id="KW-0511">Multifunctional enzyme</keyword>
<evidence type="ECO:0000259" key="3">
    <source>
        <dbReference type="Pfam" id="PF02801"/>
    </source>
</evidence>